<accession>A0A3B0TBV8</accession>
<evidence type="ECO:0000313" key="2">
    <source>
        <dbReference type="EMBL" id="VAW06314.1"/>
    </source>
</evidence>
<organism evidence="2">
    <name type="scientific">hydrothermal vent metagenome</name>
    <dbReference type="NCBI Taxonomy" id="652676"/>
    <lineage>
        <taxon>unclassified sequences</taxon>
        <taxon>metagenomes</taxon>
        <taxon>ecological metagenomes</taxon>
    </lineage>
</organism>
<dbReference type="PANTHER" id="PTHR43194">
    <property type="entry name" value="HYDROLASE ALPHA/BETA FOLD FAMILY"/>
    <property type="match status" value="1"/>
</dbReference>
<dbReference type="PANTHER" id="PTHR43194:SF2">
    <property type="entry name" value="PEROXISOMAL MEMBRANE PROTEIN LPX1"/>
    <property type="match status" value="1"/>
</dbReference>
<proteinExistence type="predicted"/>
<protein>
    <recommendedName>
        <fullName evidence="1">AB hydrolase-1 domain-containing protein</fullName>
    </recommendedName>
</protein>
<evidence type="ECO:0000259" key="1">
    <source>
        <dbReference type="Pfam" id="PF00561"/>
    </source>
</evidence>
<reference evidence="2" key="1">
    <citation type="submission" date="2018-06" db="EMBL/GenBank/DDBJ databases">
        <authorList>
            <person name="Zhirakovskaya E."/>
        </authorList>
    </citation>
    <scope>NUCLEOTIDE SEQUENCE</scope>
</reference>
<dbReference type="Gene3D" id="3.40.50.1820">
    <property type="entry name" value="alpha/beta hydrolase"/>
    <property type="match status" value="1"/>
</dbReference>
<name>A0A3B0TBV8_9ZZZZ</name>
<sequence>MVKDNIIGHSLIGTGPEHVIILHGWWGDYTGYEAMLPYLDGDSFTYAFMDYRGYGKSIEMAGDHTIEQIARDAIALADYLGWPEFHGVGHSMGGMAIQKMICLVPDRIKSAVAITPVPASGSPLDEDGRALFHGASTSDDNRLGILNFLTSGRLSKGWYDYIVRRSHETTTAEAFHNYMLAWTETDFAGQVKGNETALLVLVGEYDQAITADAMSHSLLDWFPNATIDIIQNSGHFPMAETPVRLTRIMEDYLSRHV</sequence>
<dbReference type="InterPro" id="IPR050228">
    <property type="entry name" value="Carboxylesterase_BioH"/>
</dbReference>
<dbReference type="AlphaFoldDB" id="A0A3B0TBV8"/>
<dbReference type="Pfam" id="PF00561">
    <property type="entry name" value="Abhydrolase_1"/>
    <property type="match status" value="1"/>
</dbReference>
<dbReference type="SUPFAM" id="SSF53474">
    <property type="entry name" value="alpha/beta-Hydrolases"/>
    <property type="match status" value="1"/>
</dbReference>
<feature type="domain" description="AB hydrolase-1" evidence="1">
    <location>
        <begin position="18"/>
        <end position="240"/>
    </location>
</feature>
<dbReference type="InterPro" id="IPR000073">
    <property type="entry name" value="AB_hydrolase_1"/>
</dbReference>
<dbReference type="InterPro" id="IPR029058">
    <property type="entry name" value="AB_hydrolase_fold"/>
</dbReference>
<dbReference type="EMBL" id="UOEJ01000236">
    <property type="protein sequence ID" value="VAW06314.1"/>
    <property type="molecule type" value="Genomic_DNA"/>
</dbReference>
<gene>
    <name evidence="2" type="ORF">MNBD_ALPHA01-1662</name>
</gene>